<feature type="coiled-coil region" evidence="1">
    <location>
        <begin position="41"/>
        <end position="117"/>
    </location>
</feature>
<feature type="compositionally biased region" description="Basic and acidic residues" evidence="2">
    <location>
        <begin position="122"/>
        <end position="136"/>
    </location>
</feature>
<feature type="region of interest" description="Disordered" evidence="2">
    <location>
        <begin position="119"/>
        <end position="149"/>
    </location>
</feature>
<protein>
    <submittedName>
        <fullName evidence="3">Uncharacterized protein</fullName>
    </submittedName>
</protein>
<dbReference type="EMBL" id="CP162551">
    <property type="protein sequence ID" value="XDI36363.1"/>
    <property type="molecule type" value="Genomic_DNA"/>
</dbReference>
<keyword evidence="1" id="KW-0175">Coiled coil</keyword>
<proteinExistence type="predicted"/>
<organism evidence="3">
    <name type="scientific">Alkalihalophilus sp. As8PL</name>
    <dbReference type="NCBI Taxonomy" id="3237103"/>
    <lineage>
        <taxon>Bacteria</taxon>
        <taxon>Bacillati</taxon>
        <taxon>Bacillota</taxon>
        <taxon>Bacilli</taxon>
        <taxon>Bacillales</taxon>
        <taxon>Bacillaceae</taxon>
        <taxon>Alkalihalophilus</taxon>
    </lineage>
</organism>
<dbReference type="RefSeq" id="WP_368503819.1">
    <property type="nucleotide sequence ID" value="NZ_CP162551.1"/>
</dbReference>
<reference evidence="3" key="1">
    <citation type="submission" date="2024-07" db="EMBL/GenBank/DDBJ databases">
        <title>Identification and characteristics of an arsenic-resistant bacterial isolate, which belongs to a novel species.</title>
        <authorList>
            <person name="Juszczyk A."/>
            <person name="Kowalczyk A."/>
            <person name="Was K."/>
            <person name="Kosowicz W."/>
            <person name="Budzyn A."/>
            <person name="Latowski D."/>
        </authorList>
    </citation>
    <scope>NUCLEOTIDE SEQUENCE</scope>
    <source>
        <strain evidence="3">As8PL</strain>
    </source>
</reference>
<evidence type="ECO:0000256" key="1">
    <source>
        <dbReference type="SAM" id="Coils"/>
    </source>
</evidence>
<feature type="compositionally biased region" description="Polar residues" evidence="2">
    <location>
        <begin position="138"/>
        <end position="149"/>
    </location>
</feature>
<evidence type="ECO:0000313" key="3">
    <source>
        <dbReference type="EMBL" id="XDI36363.1"/>
    </source>
</evidence>
<gene>
    <name evidence="3" type="ORF">AB3N04_16910</name>
</gene>
<accession>A0AB39BRB8</accession>
<sequence>MQRQKQFISVSKLTPVQLQQRLIYTQSELDKHKKLVEKYQNDYHYNLIDQLQEENQLLKEQIDKTVELENKHKEICRQLENVKEELTLLNTQYEEAQQNYTIERATLVEKIKSLQKNNSLQEGHRLEENAGEKIPNDHPSSPTVNGFETESSWFHRSLLNHKDDED</sequence>
<dbReference type="AlphaFoldDB" id="A0AB39BRB8"/>
<evidence type="ECO:0000256" key="2">
    <source>
        <dbReference type="SAM" id="MobiDB-lite"/>
    </source>
</evidence>
<name>A0AB39BRB8_9BACI</name>